<name>A0A0H4P7S1_9BACT</name>
<evidence type="ECO:0000313" key="2">
    <source>
        <dbReference type="EMBL" id="AKP50209.1"/>
    </source>
</evidence>
<dbReference type="OrthoDB" id="9795306at2"/>
<dbReference type="KEGG" id="camu:CA2015_0748"/>
<dbReference type="Proteomes" id="UP000036520">
    <property type="component" value="Chromosome"/>
</dbReference>
<evidence type="ECO:0000313" key="3">
    <source>
        <dbReference type="Proteomes" id="UP000036520"/>
    </source>
</evidence>
<dbReference type="CDD" id="cd06588">
    <property type="entry name" value="PhnB_like"/>
    <property type="match status" value="1"/>
</dbReference>
<proteinExistence type="predicted"/>
<dbReference type="Gene3D" id="3.10.180.10">
    <property type="entry name" value="2,3-Dihydroxybiphenyl 1,2-Dioxygenase, domain 1"/>
    <property type="match status" value="1"/>
</dbReference>
<accession>A0A0H4P7S1</accession>
<feature type="domain" description="PhnB-like" evidence="1">
    <location>
        <begin position="4"/>
        <end position="135"/>
    </location>
</feature>
<sequence>MATISTYLNFNGNCEEAFNFYKTVFGTEFTFIGRFKEMPESDDYSIPDTDKNKIMHVSLPIGSSILMGSDVGGDWASSFQQGNNFSLQIVANSRAEADTIFQALAEGGEVNTPLHDSFWGDYFGMLKDKFGIAWMMRFSEQQKRNTTND</sequence>
<keyword evidence="3" id="KW-1185">Reference proteome</keyword>
<dbReference type="EMBL" id="CP012040">
    <property type="protein sequence ID" value="AKP50209.1"/>
    <property type="molecule type" value="Genomic_DNA"/>
</dbReference>
<dbReference type="AlphaFoldDB" id="A0A0H4P7S1"/>
<dbReference type="PANTHER" id="PTHR33990:SF1">
    <property type="entry name" value="PROTEIN YJDN"/>
    <property type="match status" value="1"/>
</dbReference>
<dbReference type="SUPFAM" id="SSF54593">
    <property type="entry name" value="Glyoxalase/Bleomycin resistance protein/Dihydroxybiphenyl dioxygenase"/>
    <property type="match status" value="1"/>
</dbReference>
<protein>
    <submittedName>
        <fullName evidence="2">PhnB protein</fullName>
    </submittedName>
</protein>
<evidence type="ECO:0000259" key="1">
    <source>
        <dbReference type="Pfam" id="PF06983"/>
    </source>
</evidence>
<dbReference type="PATRIC" id="fig|320787.5.peg.831"/>
<dbReference type="Pfam" id="PF06983">
    <property type="entry name" value="3-dmu-9_3-mt"/>
    <property type="match status" value="1"/>
</dbReference>
<dbReference type="InterPro" id="IPR029068">
    <property type="entry name" value="Glyas_Bleomycin-R_OHBP_Dase"/>
</dbReference>
<dbReference type="PANTHER" id="PTHR33990">
    <property type="entry name" value="PROTEIN YJDN-RELATED"/>
    <property type="match status" value="1"/>
</dbReference>
<dbReference type="InterPro" id="IPR028973">
    <property type="entry name" value="PhnB-like"/>
</dbReference>
<organism evidence="2 3">
    <name type="scientific">Cyclobacterium amurskyense</name>
    <dbReference type="NCBI Taxonomy" id="320787"/>
    <lineage>
        <taxon>Bacteria</taxon>
        <taxon>Pseudomonadati</taxon>
        <taxon>Bacteroidota</taxon>
        <taxon>Cytophagia</taxon>
        <taxon>Cytophagales</taxon>
        <taxon>Cyclobacteriaceae</taxon>
        <taxon>Cyclobacterium</taxon>
    </lineage>
</organism>
<reference evidence="2 3" key="1">
    <citation type="submission" date="2015-07" db="EMBL/GenBank/DDBJ databases">
        <authorList>
            <person name="Kim K.M."/>
        </authorList>
    </citation>
    <scope>NUCLEOTIDE SEQUENCE [LARGE SCALE GENOMIC DNA]</scope>
    <source>
        <strain evidence="2 3">KCTC 12363</strain>
    </source>
</reference>
<gene>
    <name evidence="2" type="ORF">CA2015_0748</name>
</gene>
<dbReference type="RefSeq" id="WP_048640672.1">
    <property type="nucleotide sequence ID" value="NZ_CP012040.1"/>
</dbReference>